<comment type="caution">
    <text evidence="1">The sequence shown here is derived from an EMBL/GenBank/DDBJ whole genome shotgun (WGS) entry which is preliminary data.</text>
</comment>
<sequence>MQADEIDLLIPPSTTPSFTGSDSTSGSIGNGQEAKVFVHFTAYVPRAPKEGQKGPIQQAPLHFKHPKDCPISFNTRGTTLEELQHMVVDIMNGQCSNLGVRQQLLLNKRSLGTKQTQQMSRKIRLAPHEAAVRQALQDITQEHSDANQEGSAQRSSEAPKDSRPRNNFLLATTIRELHKTH</sequence>
<gene>
    <name evidence="1" type="ORF">MJO28_015379</name>
</gene>
<evidence type="ECO:0000313" key="1">
    <source>
        <dbReference type="EMBL" id="KAI7938459.1"/>
    </source>
</evidence>
<protein>
    <submittedName>
        <fullName evidence="1">Uncharacterized protein</fullName>
    </submittedName>
</protein>
<name>A0ACC0DTW5_9BASI</name>
<accession>A0ACC0DTW5</accession>
<reference evidence="2" key="2">
    <citation type="journal article" date="2018" name="Mol. Plant Microbe Interact.">
        <title>Genome sequence resources for the wheat stripe rust pathogen (Puccinia striiformis f. sp. tritici) and the barley stripe rust pathogen (Puccinia striiformis f. sp. hordei).</title>
        <authorList>
            <person name="Xia C."/>
            <person name="Wang M."/>
            <person name="Yin C."/>
            <person name="Cornejo O.E."/>
            <person name="Hulbert S.H."/>
            <person name="Chen X."/>
        </authorList>
    </citation>
    <scope>NUCLEOTIDE SEQUENCE [LARGE SCALE GENOMIC DNA]</scope>
    <source>
        <strain evidence="2">93-210</strain>
    </source>
</reference>
<dbReference type="Proteomes" id="UP001060170">
    <property type="component" value="Chromosome 16"/>
</dbReference>
<reference evidence="2" key="1">
    <citation type="journal article" date="2018" name="BMC Genomics">
        <title>Genomic insights into host adaptation between the wheat stripe rust pathogen (Puccinia striiformis f. sp. tritici) and the barley stripe rust pathogen (Puccinia striiformis f. sp. hordei).</title>
        <authorList>
            <person name="Xia C."/>
            <person name="Wang M."/>
            <person name="Yin C."/>
            <person name="Cornejo O.E."/>
            <person name="Hulbert S.H."/>
            <person name="Chen X."/>
        </authorList>
    </citation>
    <scope>NUCLEOTIDE SEQUENCE [LARGE SCALE GENOMIC DNA]</scope>
    <source>
        <strain evidence="2">93-210</strain>
    </source>
</reference>
<dbReference type="EMBL" id="CM045880">
    <property type="protein sequence ID" value="KAI7938459.1"/>
    <property type="molecule type" value="Genomic_DNA"/>
</dbReference>
<reference evidence="1 2" key="3">
    <citation type="journal article" date="2022" name="Microbiol. Spectr.">
        <title>Folding features and dynamics of 3D genome architecture in plant fungal pathogens.</title>
        <authorList>
            <person name="Xia C."/>
        </authorList>
    </citation>
    <scope>NUCLEOTIDE SEQUENCE [LARGE SCALE GENOMIC DNA]</scope>
    <source>
        <strain evidence="1 2">93-210</strain>
    </source>
</reference>
<proteinExistence type="predicted"/>
<evidence type="ECO:0000313" key="2">
    <source>
        <dbReference type="Proteomes" id="UP001060170"/>
    </source>
</evidence>
<keyword evidence="2" id="KW-1185">Reference proteome</keyword>
<organism evidence="1 2">
    <name type="scientific">Puccinia striiformis f. sp. tritici</name>
    <dbReference type="NCBI Taxonomy" id="168172"/>
    <lineage>
        <taxon>Eukaryota</taxon>
        <taxon>Fungi</taxon>
        <taxon>Dikarya</taxon>
        <taxon>Basidiomycota</taxon>
        <taxon>Pucciniomycotina</taxon>
        <taxon>Pucciniomycetes</taxon>
        <taxon>Pucciniales</taxon>
        <taxon>Pucciniaceae</taxon>
        <taxon>Puccinia</taxon>
    </lineage>
</organism>